<dbReference type="PANTHER" id="PTHR43221:SF1">
    <property type="entry name" value="PROTEASE HTPX"/>
    <property type="match status" value="1"/>
</dbReference>
<evidence type="ECO:0000256" key="4">
    <source>
        <dbReference type="ARBA" id="ARBA00022692"/>
    </source>
</evidence>
<feature type="transmembrane region" description="Helical" evidence="12">
    <location>
        <begin position="89"/>
        <end position="109"/>
    </location>
</feature>
<keyword evidence="4 12" id="KW-0812">Transmembrane</keyword>
<keyword evidence="3 11" id="KW-0645">Protease</keyword>
<keyword evidence="10 12" id="KW-0472">Membrane</keyword>
<keyword evidence="8 12" id="KW-1133">Transmembrane helix</keyword>
<dbReference type="Gene3D" id="3.30.2010.10">
    <property type="entry name" value="Metalloproteases ('zincins'), catalytic domain"/>
    <property type="match status" value="1"/>
</dbReference>
<dbReference type="CDD" id="cd07340">
    <property type="entry name" value="M48B_Htpx_like"/>
    <property type="match status" value="1"/>
</dbReference>
<accession>A0A1F7I463</accession>
<evidence type="ECO:0000256" key="3">
    <source>
        <dbReference type="ARBA" id="ARBA00022670"/>
    </source>
</evidence>
<keyword evidence="7 11" id="KW-0862">Zinc</keyword>
<evidence type="ECO:0000313" key="15">
    <source>
        <dbReference type="Proteomes" id="UP000176803"/>
    </source>
</evidence>
<dbReference type="GO" id="GO:0046872">
    <property type="term" value="F:metal ion binding"/>
    <property type="evidence" value="ECO:0007669"/>
    <property type="project" value="UniProtKB-KW"/>
</dbReference>
<dbReference type="GO" id="GO:0004222">
    <property type="term" value="F:metalloendopeptidase activity"/>
    <property type="evidence" value="ECO:0007669"/>
    <property type="project" value="InterPro"/>
</dbReference>
<keyword evidence="9 11" id="KW-0482">Metalloprotease</keyword>
<evidence type="ECO:0000256" key="5">
    <source>
        <dbReference type="ARBA" id="ARBA00022723"/>
    </source>
</evidence>
<keyword evidence="6 11" id="KW-0378">Hydrolase</keyword>
<dbReference type="PANTHER" id="PTHR43221">
    <property type="entry name" value="PROTEASE HTPX"/>
    <property type="match status" value="1"/>
</dbReference>
<dbReference type="GO" id="GO:0005886">
    <property type="term" value="C:plasma membrane"/>
    <property type="evidence" value="ECO:0007669"/>
    <property type="project" value="UniProtKB-SubCell"/>
</dbReference>
<dbReference type="EMBL" id="MGAC01000022">
    <property type="protein sequence ID" value="OGK38146.1"/>
    <property type="molecule type" value="Genomic_DNA"/>
</dbReference>
<feature type="domain" description="Peptidase M48" evidence="13">
    <location>
        <begin position="17"/>
        <end position="233"/>
    </location>
</feature>
<evidence type="ECO:0000256" key="6">
    <source>
        <dbReference type="ARBA" id="ARBA00022801"/>
    </source>
</evidence>
<evidence type="ECO:0000256" key="2">
    <source>
        <dbReference type="ARBA" id="ARBA00022475"/>
    </source>
</evidence>
<evidence type="ECO:0000256" key="9">
    <source>
        <dbReference type="ARBA" id="ARBA00023049"/>
    </source>
</evidence>
<protein>
    <recommendedName>
        <fullName evidence="13">Peptidase M48 domain-containing protein</fullName>
    </recommendedName>
</protein>
<feature type="transmembrane region" description="Helical" evidence="12">
    <location>
        <begin position="130"/>
        <end position="153"/>
    </location>
</feature>
<dbReference type="InterPro" id="IPR050083">
    <property type="entry name" value="HtpX_protease"/>
</dbReference>
<comment type="caution">
    <text evidence="14">The sequence shown here is derived from an EMBL/GenBank/DDBJ whole genome shotgun (WGS) entry which is preliminary data.</text>
</comment>
<keyword evidence="5" id="KW-0479">Metal-binding</keyword>
<evidence type="ECO:0000256" key="10">
    <source>
        <dbReference type="ARBA" id="ARBA00023136"/>
    </source>
</evidence>
<dbReference type="GO" id="GO:0006508">
    <property type="term" value="P:proteolysis"/>
    <property type="evidence" value="ECO:0007669"/>
    <property type="project" value="UniProtKB-KW"/>
</dbReference>
<organism evidence="14 15">
    <name type="scientific">Candidatus Roizmanbacteria bacterium RIFCSPHIGHO2_12_FULL_41_11</name>
    <dbReference type="NCBI Taxonomy" id="1802052"/>
    <lineage>
        <taxon>Bacteria</taxon>
        <taxon>Candidatus Roizmaniibacteriota</taxon>
    </lineage>
</organism>
<evidence type="ECO:0000256" key="1">
    <source>
        <dbReference type="ARBA" id="ARBA00004651"/>
    </source>
</evidence>
<comment type="similarity">
    <text evidence="11">Belongs to the peptidase M48 family.</text>
</comment>
<evidence type="ECO:0000256" key="11">
    <source>
        <dbReference type="RuleBase" id="RU003983"/>
    </source>
</evidence>
<evidence type="ECO:0000313" key="14">
    <source>
        <dbReference type="EMBL" id="OGK38146.1"/>
    </source>
</evidence>
<comment type="cofactor">
    <cofactor evidence="11">
        <name>Zn(2+)</name>
        <dbReference type="ChEBI" id="CHEBI:29105"/>
    </cofactor>
    <text evidence="11">Binds 1 zinc ion per subunit.</text>
</comment>
<evidence type="ECO:0000256" key="7">
    <source>
        <dbReference type="ARBA" id="ARBA00022833"/>
    </source>
</evidence>
<dbReference type="InterPro" id="IPR001915">
    <property type="entry name" value="Peptidase_M48"/>
</dbReference>
<reference evidence="14 15" key="1">
    <citation type="journal article" date="2016" name="Nat. Commun.">
        <title>Thousands of microbial genomes shed light on interconnected biogeochemical processes in an aquifer system.</title>
        <authorList>
            <person name="Anantharaman K."/>
            <person name="Brown C.T."/>
            <person name="Hug L.A."/>
            <person name="Sharon I."/>
            <person name="Castelle C.J."/>
            <person name="Probst A.J."/>
            <person name="Thomas B.C."/>
            <person name="Singh A."/>
            <person name="Wilkins M.J."/>
            <person name="Karaoz U."/>
            <person name="Brodie E.L."/>
            <person name="Williams K.H."/>
            <person name="Hubbard S.S."/>
            <person name="Banfield J.F."/>
        </authorList>
    </citation>
    <scope>NUCLEOTIDE SEQUENCE [LARGE SCALE GENOMIC DNA]</scope>
</reference>
<comment type="subcellular location">
    <subcellularLocation>
        <location evidence="1">Cell membrane</location>
        <topology evidence="1">Multi-pass membrane protein</topology>
    </subcellularLocation>
</comment>
<evidence type="ECO:0000256" key="12">
    <source>
        <dbReference type="SAM" id="Phobius"/>
    </source>
</evidence>
<proteinExistence type="inferred from homology"/>
<name>A0A1F7I463_9BACT</name>
<dbReference type="AlphaFoldDB" id="A0A1F7I463"/>
<sequence length="234" mass="26108">MLLTTGAKPADRRQFFDLYTVTENLSLAAGLPMPRVYVINDPSPNAFATGRDPKHAVVVATTGLLERLDRTELEGVIAHELSHVKNYDILVSSIVAVLVGSIALASDWIMRSFWWRRIGGDRDNRSRSPLFFALFILVLIITPIIATLIQLAVSRRREYLADASGSLITRYPEGLARALEKIASYPVPLQRATTSTAHLFIANPLNKQKMSSWVVSLFSTHPPIDERIKILRSM</sequence>
<evidence type="ECO:0000256" key="8">
    <source>
        <dbReference type="ARBA" id="ARBA00022989"/>
    </source>
</evidence>
<dbReference type="Pfam" id="PF01435">
    <property type="entry name" value="Peptidase_M48"/>
    <property type="match status" value="1"/>
</dbReference>
<gene>
    <name evidence="14" type="ORF">A3F03_05110</name>
</gene>
<keyword evidence="2" id="KW-1003">Cell membrane</keyword>
<dbReference type="Proteomes" id="UP000176803">
    <property type="component" value="Unassembled WGS sequence"/>
</dbReference>
<evidence type="ECO:0000259" key="13">
    <source>
        <dbReference type="Pfam" id="PF01435"/>
    </source>
</evidence>